<feature type="compositionally biased region" description="Pro residues" evidence="1">
    <location>
        <begin position="148"/>
        <end position="158"/>
    </location>
</feature>
<dbReference type="RefSeq" id="WP_277829466.1">
    <property type="nucleotide sequence ID" value="NZ_JAAIVF010000001.1"/>
</dbReference>
<organism evidence="2 3">
    <name type="scientific">Speluncibacter jeojiensis</name>
    <dbReference type="NCBI Taxonomy" id="2710754"/>
    <lineage>
        <taxon>Bacteria</taxon>
        <taxon>Bacillati</taxon>
        <taxon>Actinomycetota</taxon>
        <taxon>Actinomycetes</taxon>
        <taxon>Mycobacteriales</taxon>
        <taxon>Speluncibacteraceae</taxon>
        <taxon>Speluncibacter</taxon>
    </lineage>
</organism>
<evidence type="ECO:0000313" key="3">
    <source>
        <dbReference type="Proteomes" id="UP001152755"/>
    </source>
</evidence>
<gene>
    <name evidence="2" type="ORF">NVS88_01330</name>
</gene>
<comment type="caution">
    <text evidence="2">The sequence shown here is derived from an EMBL/GenBank/DDBJ whole genome shotgun (WGS) entry which is preliminary data.</text>
</comment>
<dbReference type="Proteomes" id="UP001152755">
    <property type="component" value="Unassembled WGS sequence"/>
</dbReference>
<feature type="region of interest" description="Disordered" evidence="1">
    <location>
        <begin position="117"/>
        <end position="158"/>
    </location>
</feature>
<dbReference type="AlphaFoldDB" id="A0A9X4LXL1"/>
<evidence type="ECO:0000256" key="1">
    <source>
        <dbReference type="SAM" id="MobiDB-lite"/>
    </source>
</evidence>
<name>A0A9X4LXL1_9ACTN</name>
<feature type="compositionally biased region" description="Polar residues" evidence="1">
    <location>
        <begin position="134"/>
        <end position="146"/>
    </location>
</feature>
<keyword evidence="3" id="KW-1185">Reference proteome</keyword>
<dbReference type="EMBL" id="JANRHA010000001">
    <property type="protein sequence ID" value="MDG3013195.1"/>
    <property type="molecule type" value="Genomic_DNA"/>
</dbReference>
<proteinExistence type="predicted"/>
<accession>A0A9X4LXL1</accession>
<protein>
    <submittedName>
        <fullName evidence="2">Uncharacterized protein</fullName>
    </submittedName>
</protein>
<sequence length="158" mass="16780">MTPDGTFIRAFEESETIGELGGGIGSVYPGFSTANRGAINPGIFNTDLQLGAPTAYFGLGGVDDLPDGSTRATICYWDSGTQDKWSFLYYHREGTTPQTNQSGPARRPSANVFGDWYATKEEAAPPNSVAAEQCQHTAPVNPSKAGQPSPPPSPGWPR</sequence>
<evidence type="ECO:0000313" key="2">
    <source>
        <dbReference type="EMBL" id="MDG3013195.1"/>
    </source>
</evidence>
<reference evidence="2" key="1">
    <citation type="submission" date="2022-08" db="EMBL/GenBank/DDBJ databases">
        <title>Genome analysis of Corynebacteriales strain.</title>
        <authorList>
            <person name="Lee S.D."/>
        </authorList>
    </citation>
    <scope>NUCLEOTIDE SEQUENCE</scope>
    <source>
        <strain evidence="2">D3-21</strain>
    </source>
</reference>